<evidence type="ECO:0000256" key="2">
    <source>
        <dbReference type="ARBA" id="ARBA00022692"/>
    </source>
</evidence>
<keyword evidence="2 5" id="KW-0812">Transmembrane</keyword>
<feature type="transmembrane region" description="Helical" evidence="5">
    <location>
        <begin position="34"/>
        <end position="55"/>
    </location>
</feature>
<dbReference type="PANTHER" id="PTHR31465">
    <property type="entry name" value="PROTEIN RTA1-RELATED"/>
    <property type="match status" value="1"/>
</dbReference>
<proteinExistence type="predicted"/>
<feature type="transmembrane region" description="Helical" evidence="5">
    <location>
        <begin position="224"/>
        <end position="245"/>
    </location>
</feature>
<feature type="transmembrane region" description="Helical" evidence="5">
    <location>
        <begin position="96"/>
        <end position="124"/>
    </location>
</feature>
<dbReference type="Pfam" id="PF04479">
    <property type="entry name" value="RTA1"/>
    <property type="match status" value="1"/>
</dbReference>
<evidence type="ECO:0000313" key="7">
    <source>
        <dbReference type="Proteomes" id="UP001152087"/>
    </source>
</evidence>
<protein>
    <submittedName>
        <fullName evidence="6">Uncharacterized protein</fullName>
    </submittedName>
</protein>
<comment type="subcellular location">
    <subcellularLocation>
        <location evidence="1">Membrane</location>
        <topology evidence="1">Multi-pass membrane protein</topology>
    </subcellularLocation>
</comment>
<evidence type="ECO:0000313" key="6">
    <source>
        <dbReference type="EMBL" id="KAJ4187106.1"/>
    </source>
</evidence>
<dbReference type="AlphaFoldDB" id="A0A9W8UZC2"/>
<evidence type="ECO:0000256" key="5">
    <source>
        <dbReference type="SAM" id="Phobius"/>
    </source>
</evidence>
<dbReference type="InterPro" id="IPR007568">
    <property type="entry name" value="RTA1"/>
</dbReference>
<dbReference type="GO" id="GO:0000324">
    <property type="term" value="C:fungal-type vacuole"/>
    <property type="evidence" value="ECO:0007669"/>
    <property type="project" value="TreeGrafter"/>
</dbReference>
<gene>
    <name evidence="6" type="ORF">NW755_007200</name>
</gene>
<dbReference type="GO" id="GO:0005886">
    <property type="term" value="C:plasma membrane"/>
    <property type="evidence" value="ECO:0007669"/>
    <property type="project" value="TreeGrafter"/>
</dbReference>
<name>A0A9W8UZC2_9HYPO</name>
<sequence>MANTTEVSGQLTQEQIDALKKGCRGLLPGIETSYGYVPTLGVGIAFCALFGLCLLGHFVQYIRKRQWTSFAFALGAMSWAGRTWSSQCPYNSDAFLMQITTLIIAPTFFTAGLYIILGALINRLGRHSSILGPKMYAVIFLSCDIIALVVQAVGGAMASTESNKINGDTKTGTNIMVAGIVFQMAAMTAFTVLVLDFLRRVFLKKSYLESRKIGPANRTDLPKAYSWLILAILISLFMIFVRSIYRTIELLQGWDGYLITHEGYFIGLDAATMTIAVAIFNFLDPIYLLWGHDDNLKPASEENELEQMQVYGERWDDSATVTDRE</sequence>
<feature type="transmembrane region" description="Helical" evidence="5">
    <location>
        <begin position="177"/>
        <end position="203"/>
    </location>
</feature>
<dbReference type="EMBL" id="JAOQAV010000018">
    <property type="protein sequence ID" value="KAJ4187106.1"/>
    <property type="molecule type" value="Genomic_DNA"/>
</dbReference>
<feature type="transmembrane region" description="Helical" evidence="5">
    <location>
        <begin position="136"/>
        <end position="157"/>
    </location>
</feature>
<dbReference type="PANTHER" id="PTHR31465:SF11">
    <property type="entry name" value="DOMAIN PROTEIN, PUTATIVE (AFU_ORTHOLOGUE AFUA_3G10770)-RELATED"/>
    <property type="match status" value="1"/>
</dbReference>
<keyword evidence="3 5" id="KW-1133">Transmembrane helix</keyword>
<feature type="transmembrane region" description="Helical" evidence="5">
    <location>
        <begin position="265"/>
        <end position="290"/>
    </location>
</feature>
<reference evidence="6" key="1">
    <citation type="submission" date="2022-09" db="EMBL/GenBank/DDBJ databases">
        <title>Fusarium specimens isolated from Avocado Roots.</title>
        <authorList>
            <person name="Stajich J."/>
            <person name="Roper C."/>
            <person name="Heimlech-Rivalta G."/>
        </authorList>
    </citation>
    <scope>NUCLEOTIDE SEQUENCE</scope>
    <source>
        <strain evidence="6">A02</strain>
    </source>
</reference>
<accession>A0A9W8UZC2</accession>
<evidence type="ECO:0000256" key="3">
    <source>
        <dbReference type="ARBA" id="ARBA00022989"/>
    </source>
</evidence>
<feature type="transmembrane region" description="Helical" evidence="5">
    <location>
        <begin position="67"/>
        <end position="84"/>
    </location>
</feature>
<keyword evidence="7" id="KW-1185">Reference proteome</keyword>
<keyword evidence="4 5" id="KW-0472">Membrane</keyword>
<evidence type="ECO:0000256" key="4">
    <source>
        <dbReference type="ARBA" id="ARBA00023136"/>
    </source>
</evidence>
<dbReference type="Proteomes" id="UP001152087">
    <property type="component" value="Unassembled WGS sequence"/>
</dbReference>
<evidence type="ECO:0000256" key="1">
    <source>
        <dbReference type="ARBA" id="ARBA00004141"/>
    </source>
</evidence>
<organism evidence="6 7">
    <name type="scientific">Fusarium falciforme</name>
    <dbReference type="NCBI Taxonomy" id="195108"/>
    <lineage>
        <taxon>Eukaryota</taxon>
        <taxon>Fungi</taxon>
        <taxon>Dikarya</taxon>
        <taxon>Ascomycota</taxon>
        <taxon>Pezizomycotina</taxon>
        <taxon>Sordariomycetes</taxon>
        <taxon>Hypocreomycetidae</taxon>
        <taxon>Hypocreales</taxon>
        <taxon>Nectriaceae</taxon>
        <taxon>Fusarium</taxon>
        <taxon>Fusarium solani species complex</taxon>
    </lineage>
</organism>
<comment type="caution">
    <text evidence="6">The sequence shown here is derived from an EMBL/GenBank/DDBJ whole genome shotgun (WGS) entry which is preliminary data.</text>
</comment>